<evidence type="ECO:0000313" key="3">
    <source>
        <dbReference type="Proteomes" id="UP001438707"/>
    </source>
</evidence>
<feature type="region of interest" description="Disordered" evidence="1">
    <location>
        <begin position="46"/>
        <end position="66"/>
    </location>
</feature>
<name>A0AAW1RLQ4_9CHLO</name>
<dbReference type="Proteomes" id="UP001438707">
    <property type="component" value="Unassembled WGS sequence"/>
</dbReference>
<sequence>MHAQSKVAGCATLTSSLEQLQALYHIDRLQRAAMERKMAKACKRLEQAGSPGSTTADHMRRRKRKAAKQISLGCKREMGHISAVYALGVDVAPTRQARAWLVERTISAMDFTCSAVQSDKASRPCLLLDARSSSSDNDMVHRSVSSGTSLPLDWEGIPQRPTEEVQTVFIMDSALCCSPAIFDRLSDLGQTITSSLLSQLQTDPHLAHHGQKAVQDDVSGKQHICSRAAGAMADAQVSHVQAVQLMAVHQRYLQCTSELSQEHQELMSLLSINLHVASLGMHRDPEKGQSAAVQVVERLQSNVQRSSHAFASSVRECLVDVLKPDQVAIIASKTHHSSPHPLEECPLYHLQEGLDAMTNYDIA</sequence>
<keyword evidence="3" id="KW-1185">Reference proteome</keyword>
<proteinExistence type="predicted"/>
<comment type="caution">
    <text evidence="2">The sequence shown here is derived from an EMBL/GenBank/DDBJ whole genome shotgun (WGS) entry which is preliminary data.</text>
</comment>
<evidence type="ECO:0000313" key="2">
    <source>
        <dbReference type="EMBL" id="KAK9834712.1"/>
    </source>
</evidence>
<gene>
    <name evidence="2" type="ORF">WJX74_008405</name>
</gene>
<protein>
    <submittedName>
        <fullName evidence="2">Uncharacterized protein</fullName>
    </submittedName>
</protein>
<evidence type="ECO:0000256" key="1">
    <source>
        <dbReference type="SAM" id="MobiDB-lite"/>
    </source>
</evidence>
<accession>A0AAW1RLQ4</accession>
<dbReference type="AlphaFoldDB" id="A0AAW1RLQ4"/>
<reference evidence="2 3" key="1">
    <citation type="journal article" date="2024" name="Nat. Commun.">
        <title>Phylogenomics reveals the evolutionary origins of lichenization in chlorophyte algae.</title>
        <authorList>
            <person name="Puginier C."/>
            <person name="Libourel C."/>
            <person name="Otte J."/>
            <person name="Skaloud P."/>
            <person name="Haon M."/>
            <person name="Grisel S."/>
            <person name="Petersen M."/>
            <person name="Berrin J.G."/>
            <person name="Delaux P.M."/>
            <person name="Dal Grande F."/>
            <person name="Keller J."/>
        </authorList>
    </citation>
    <scope>NUCLEOTIDE SEQUENCE [LARGE SCALE GENOMIC DNA]</scope>
    <source>
        <strain evidence="2 3">SAG 2145</strain>
    </source>
</reference>
<organism evidence="2 3">
    <name type="scientific">Apatococcus lobatus</name>
    <dbReference type="NCBI Taxonomy" id="904363"/>
    <lineage>
        <taxon>Eukaryota</taxon>
        <taxon>Viridiplantae</taxon>
        <taxon>Chlorophyta</taxon>
        <taxon>core chlorophytes</taxon>
        <taxon>Trebouxiophyceae</taxon>
        <taxon>Chlorellales</taxon>
        <taxon>Chlorellaceae</taxon>
        <taxon>Apatococcus</taxon>
    </lineage>
</organism>
<dbReference type="EMBL" id="JALJOS010000009">
    <property type="protein sequence ID" value="KAK9834712.1"/>
    <property type="molecule type" value="Genomic_DNA"/>
</dbReference>